<dbReference type="GO" id="GO:0003964">
    <property type="term" value="F:RNA-directed DNA polymerase activity"/>
    <property type="evidence" value="ECO:0007669"/>
    <property type="project" value="UniProtKB-KW"/>
</dbReference>
<evidence type="ECO:0000256" key="3">
    <source>
        <dbReference type="ARBA" id="ARBA00022695"/>
    </source>
</evidence>
<reference evidence="9" key="1">
    <citation type="submission" date="2020-06" db="EMBL/GenBank/DDBJ databases">
        <authorList>
            <person name="Li T."/>
            <person name="Hu X."/>
            <person name="Zhang T."/>
            <person name="Song X."/>
            <person name="Zhang H."/>
            <person name="Dai N."/>
            <person name="Sheng W."/>
            <person name="Hou X."/>
            <person name="Wei L."/>
        </authorList>
    </citation>
    <scope>NUCLEOTIDE SEQUENCE</scope>
    <source>
        <strain evidence="9">G01</strain>
        <tissue evidence="9">Leaf</tissue>
    </source>
</reference>
<evidence type="ECO:0000259" key="8">
    <source>
        <dbReference type="PROSITE" id="PS50878"/>
    </source>
</evidence>
<dbReference type="InterPro" id="IPR000477">
    <property type="entry name" value="RT_dom"/>
</dbReference>
<evidence type="ECO:0000256" key="1">
    <source>
        <dbReference type="ARBA" id="ARBA00022670"/>
    </source>
</evidence>
<keyword evidence="4" id="KW-0540">Nuclease</keyword>
<evidence type="ECO:0000256" key="2">
    <source>
        <dbReference type="ARBA" id="ARBA00022679"/>
    </source>
</evidence>
<dbReference type="GO" id="GO:0008233">
    <property type="term" value="F:peptidase activity"/>
    <property type="evidence" value="ECO:0007669"/>
    <property type="project" value="UniProtKB-KW"/>
</dbReference>
<dbReference type="Gene3D" id="3.30.70.270">
    <property type="match status" value="2"/>
</dbReference>
<dbReference type="PROSITE" id="PS50878">
    <property type="entry name" value="RT_POL"/>
    <property type="match status" value="1"/>
</dbReference>
<evidence type="ECO:0000256" key="6">
    <source>
        <dbReference type="ARBA" id="ARBA00022801"/>
    </source>
</evidence>
<sequence length="394" mass="44355">MLRDRFPIPTVDELLDELHGASVFSKIDLRAGYHQIRVAPADVHKTAFCTVDGHFDFLVMPFGLSSAPATFQAMMNSLFRPYLRHFVLVFFDDILIYSPTWNSHLTHLTTVLPVLQDNCFFAKLSKCLFGVTSMDYLGHVVSAAGVSADHDKLQVVAYWAPPVSFTSLRAFLGLMGYYRRFVRHYASLAGPLADLLKHRVCQWTPVAATAFERLKQAMAVRKWRQYLLGCKFNIYTDQRSLKNLLHQTIQTPGQQKWLTKLLGYDFEIHYTPGRDNPVADALSRLPFSTLLLFSVMSSATPVVLDQLWNYYSSHAARQALVTHLSKQPESTLTYSLSSGLILYKDGIFIPDIDGLHHSLIFVFHATTEGGHSRARATAAPPFCFVLLAQAARGH</sequence>
<dbReference type="SUPFAM" id="SSF56672">
    <property type="entry name" value="DNA/RNA polymerases"/>
    <property type="match status" value="1"/>
</dbReference>
<keyword evidence="2" id="KW-0808">Transferase</keyword>
<dbReference type="FunFam" id="3.10.10.10:FF:000007">
    <property type="entry name" value="Retrovirus-related Pol polyprotein from transposon 17.6-like Protein"/>
    <property type="match status" value="1"/>
</dbReference>
<gene>
    <name evidence="9" type="ORF">Sangu_3083000</name>
</gene>
<dbReference type="PANTHER" id="PTHR37984">
    <property type="entry name" value="PROTEIN CBG26694"/>
    <property type="match status" value="1"/>
</dbReference>
<dbReference type="CDD" id="cd09274">
    <property type="entry name" value="RNase_HI_RT_Ty3"/>
    <property type="match status" value="1"/>
</dbReference>
<dbReference type="InterPro" id="IPR041373">
    <property type="entry name" value="RT_RNaseH"/>
</dbReference>
<keyword evidence="6" id="KW-0378">Hydrolase</keyword>
<dbReference type="InterPro" id="IPR043128">
    <property type="entry name" value="Rev_trsase/Diguanyl_cyclase"/>
</dbReference>
<accession>A0AAW2K779</accession>
<evidence type="ECO:0000256" key="5">
    <source>
        <dbReference type="ARBA" id="ARBA00022759"/>
    </source>
</evidence>
<keyword evidence="1" id="KW-0645">Protease</keyword>
<reference evidence="9" key="2">
    <citation type="journal article" date="2024" name="Plant">
        <title>Genomic evolution and insights into agronomic trait innovations of Sesamum species.</title>
        <authorList>
            <person name="Miao H."/>
            <person name="Wang L."/>
            <person name="Qu L."/>
            <person name="Liu H."/>
            <person name="Sun Y."/>
            <person name="Le M."/>
            <person name="Wang Q."/>
            <person name="Wei S."/>
            <person name="Zheng Y."/>
            <person name="Lin W."/>
            <person name="Duan Y."/>
            <person name="Cao H."/>
            <person name="Xiong S."/>
            <person name="Wang X."/>
            <person name="Wei L."/>
            <person name="Li C."/>
            <person name="Ma Q."/>
            <person name="Ju M."/>
            <person name="Zhao R."/>
            <person name="Li G."/>
            <person name="Mu C."/>
            <person name="Tian Q."/>
            <person name="Mei H."/>
            <person name="Zhang T."/>
            <person name="Gao T."/>
            <person name="Zhang H."/>
        </authorList>
    </citation>
    <scope>NUCLEOTIDE SEQUENCE</scope>
    <source>
        <strain evidence="9">G01</strain>
    </source>
</reference>
<dbReference type="AlphaFoldDB" id="A0AAW2K779"/>
<keyword evidence="7" id="KW-0695">RNA-directed DNA polymerase</keyword>
<dbReference type="EMBL" id="JACGWK010000224">
    <property type="protein sequence ID" value="KAL0302716.1"/>
    <property type="molecule type" value="Genomic_DNA"/>
</dbReference>
<dbReference type="PANTHER" id="PTHR37984:SF5">
    <property type="entry name" value="PROTEIN NYNRIN-LIKE"/>
    <property type="match status" value="1"/>
</dbReference>
<dbReference type="Pfam" id="PF00078">
    <property type="entry name" value="RVT_1"/>
    <property type="match status" value="1"/>
</dbReference>
<evidence type="ECO:0000256" key="4">
    <source>
        <dbReference type="ARBA" id="ARBA00022722"/>
    </source>
</evidence>
<feature type="domain" description="Reverse transcriptase" evidence="8">
    <location>
        <begin position="1"/>
        <end position="141"/>
    </location>
</feature>
<organism evidence="9">
    <name type="scientific">Sesamum angustifolium</name>
    <dbReference type="NCBI Taxonomy" id="2727405"/>
    <lineage>
        <taxon>Eukaryota</taxon>
        <taxon>Viridiplantae</taxon>
        <taxon>Streptophyta</taxon>
        <taxon>Embryophyta</taxon>
        <taxon>Tracheophyta</taxon>
        <taxon>Spermatophyta</taxon>
        <taxon>Magnoliopsida</taxon>
        <taxon>eudicotyledons</taxon>
        <taxon>Gunneridae</taxon>
        <taxon>Pentapetalae</taxon>
        <taxon>asterids</taxon>
        <taxon>lamiids</taxon>
        <taxon>Lamiales</taxon>
        <taxon>Pedaliaceae</taxon>
        <taxon>Sesamum</taxon>
    </lineage>
</organism>
<proteinExistence type="predicted"/>
<dbReference type="CDD" id="cd01647">
    <property type="entry name" value="RT_LTR"/>
    <property type="match status" value="1"/>
</dbReference>
<name>A0AAW2K779_9LAMI</name>
<dbReference type="InterPro" id="IPR050951">
    <property type="entry name" value="Retrovirus_Pol_polyprotein"/>
</dbReference>
<comment type="caution">
    <text evidence="9">The sequence shown here is derived from an EMBL/GenBank/DDBJ whole genome shotgun (WGS) entry which is preliminary data.</text>
</comment>
<dbReference type="InterPro" id="IPR043502">
    <property type="entry name" value="DNA/RNA_pol_sf"/>
</dbReference>
<dbReference type="GO" id="GO:0004519">
    <property type="term" value="F:endonuclease activity"/>
    <property type="evidence" value="ECO:0007669"/>
    <property type="project" value="UniProtKB-KW"/>
</dbReference>
<evidence type="ECO:0000313" key="9">
    <source>
        <dbReference type="EMBL" id="KAL0302716.1"/>
    </source>
</evidence>
<protein>
    <submittedName>
        <fullName evidence="9">Retrovirus-related Pol polyprotein from transposon</fullName>
    </submittedName>
</protein>
<dbReference type="Pfam" id="PF17917">
    <property type="entry name" value="RT_RNaseH"/>
    <property type="match status" value="1"/>
</dbReference>
<evidence type="ECO:0000256" key="7">
    <source>
        <dbReference type="ARBA" id="ARBA00022918"/>
    </source>
</evidence>
<keyword evidence="3" id="KW-0548">Nucleotidyltransferase</keyword>
<keyword evidence="5" id="KW-0255">Endonuclease</keyword>
<dbReference type="GO" id="GO:0006508">
    <property type="term" value="P:proteolysis"/>
    <property type="evidence" value="ECO:0007669"/>
    <property type="project" value="UniProtKB-KW"/>
</dbReference>
<dbReference type="Gene3D" id="3.10.10.10">
    <property type="entry name" value="HIV Type 1 Reverse Transcriptase, subunit A, domain 1"/>
    <property type="match status" value="1"/>
</dbReference>